<gene>
    <name evidence="5" type="ORF">JM949_01105</name>
</gene>
<dbReference type="Gene3D" id="1.10.10.10">
    <property type="entry name" value="Winged helix-like DNA-binding domain superfamily/Winged helix DNA-binding domain"/>
    <property type="match status" value="1"/>
</dbReference>
<feature type="domain" description="HTH gntR-type" evidence="4">
    <location>
        <begin position="8"/>
        <end position="76"/>
    </location>
</feature>
<comment type="caution">
    <text evidence="5">The sequence shown here is derived from an EMBL/GenBank/DDBJ whole genome shotgun (WGS) entry which is preliminary data.</text>
</comment>
<sequence length="136" mass="14939">MIDPHSDRPAYRQLADILRDRITSGDIAPGALLPSIRRLEQEYDVGRETIRRTLAVLRTEGLVVTGSGHGTRVVDEQPREVVSVPRGARVRSRMPTEAERVKLGIDPGSVVPVMVITLGGRVRGVHAADRVELSFL</sequence>
<dbReference type="PANTHER" id="PTHR44846">
    <property type="entry name" value="MANNOSYL-D-GLYCERATE TRANSPORT/METABOLISM SYSTEM REPRESSOR MNGR-RELATED"/>
    <property type="match status" value="1"/>
</dbReference>
<dbReference type="RefSeq" id="WP_203146590.1">
    <property type="nucleotide sequence ID" value="NZ_JAEVHL010000002.1"/>
</dbReference>
<dbReference type="Proteomes" id="UP000622245">
    <property type="component" value="Unassembled WGS sequence"/>
</dbReference>
<dbReference type="InterPro" id="IPR036390">
    <property type="entry name" value="WH_DNA-bd_sf"/>
</dbReference>
<dbReference type="SUPFAM" id="SSF46785">
    <property type="entry name" value="Winged helix' DNA-binding domain"/>
    <property type="match status" value="1"/>
</dbReference>
<organism evidence="5 6">
    <name type="scientific">Micromonospora tarensis</name>
    <dbReference type="NCBI Taxonomy" id="2806100"/>
    <lineage>
        <taxon>Bacteria</taxon>
        <taxon>Bacillati</taxon>
        <taxon>Actinomycetota</taxon>
        <taxon>Actinomycetes</taxon>
        <taxon>Micromonosporales</taxon>
        <taxon>Micromonosporaceae</taxon>
        <taxon>Micromonospora</taxon>
    </lineage>
</organism>
<evidence type="ECO:0000256" key="3">
    <source>
        <dbReference type="ARBA" id="ARBA00023163"/>
    </source>
</evidence>
<keyword evidence="6" id="KW-1185">Reference proteome</keyword>
<dbReference type="SMART" id="SM00345">
    <property type="entry name" value="HTH_GNTR"/>
    <property type="match status" value="1"/>
</dbReference>
<dbReference type="InterPro" id="IPR036388">
    <property type="entry name" value="WH-like_DNA-bd_sf"/>
</dbReference>
<reference evidence="5 6" key="1">
    <citation type="submission" date="2021-01" db="EMBL/GenBank/DDBJ databases">
        <title>Draft genome sequence of Micromonospora sp. strain STR1s_6.</title>
        <authorList>
            <person name="Karlyshev A."/>
            <person name="Jawad R."/>
        </authorList>
    </citation>
    <scope>NUCLEOTIDE SEQUENCE [LARGE SCALE GENOMIC DNA]</scope>
    <source>
        <strain evidence="5 6">STR1S-6</strain>
    </source>
</reference>
<protein>
    <submittedName>
        <fullName evidence="5">GntR family transcriptional regulator</fullName>
    </submittedName>
</protein>
<dbReference type="PANTHER" id="PTHR44846:SF17">
    <property type="entry name" value="GNTR-FAMILY TRANSCRIPTIONAL REGULATOR"/>
    <property type="match status" value="1"/>
</dbReference>
<evidence type="ECO:0000256" key="1">
    <source>
        <dbReference type="ARBA" id="ARBA00023015"/>
    </source>
</evidence>
<name>A0ABS1Y9T1_9ACTN</name>
<dbReference type="Pfam" id="PF00392">
    <property type="entry name" value="GntR"/>
    <property type="match status" value="1"/>
</dbReference>
<dbReference type="InterPro" id="IPR050679">
    <property type="entry name" value="Bact_HTH_transcr_reg"/>
</dbReference>
<keyword evidence="2" id="KW-0238">DNA-binding</keyword>
<keyword evidence="3" id="KW-0804">Transcription</keyword>
<proteinExistence type="predicted"/>
<accession>A0ABS1Y9T1</accession>
<dbReference type="EMBL" id="JAEVHL010000002">
    <property type="protein sequence ID" value="MBM0274160.1"/>
    <property type="molecule type" value="Genomic_DNA"/>
</dbReference>
<dbReference type="InterPro" id="IPR000524">
    <property type="entry name" value="Tscrpt_reg_HTH_GntR"/>
</dbReference>
<evidence type="ECO:0000259" key="4">
    <source>
        <dbReference type="PROSITE" id="PS50949"/>
    </source>
</evidence>
<dbReference type="PRINTS" id="PR00035">
    <property type="entry name" value="HTHGNTR"/>
</dbReference>
<keyword evidence="1" id="KW-0805">Transcription regulation</keyword>
<dbReference type="PROSITE" id="PS50949">
    <property type="entry name" value="HTH_GNTR"/>
    <property type="match status" value="1"/>
</dbReference>
<evidence type="ECO:0000313" key="6">
    <source>
        <dbReference type="Proteomes" id="UP000622245"/>
    </source>
</evidence>
<dbReference type="CDD" id="cd07377">
    <property type="entry name" value="WHTH_GntR"/>
    <property type="match status" value="1"/>
</dbReference>
<evidence type="ECO:0000313" key="5">
    <source>
        <dbReference type="EMBL" id="MBM0274160.1"/>
    </source>
</evidence>
<evidence type="ECO:0000256" key="2">
    <source>
        <dbReference type="ARBA" id="ARBA00023125"/>
    </source>
</evidence>